<sequence>MTSGLLDAVTHGLGVAISPLVIIVLVLILLSSRARPNGLAFLTGWLVGLAALGAVIFALGGFAAGGAAHPFEGLVKLGFGLLLLGFAWRVWRREQGANGGPGWMSSVDTFGVAKSAAAGAFFAAVYPKNLILTAAAASELAKSSTTAQEIGGYLLFIAIGSVTIAGPVLLYLLLGQRVDPLLRRLDGWLGTHSWAVLTVLMLVFGLKLSISGIIHLAGA</sequence>
<reference evidence="2 3" key="1">
    <citation type="submission" date="2024-02" db="EMBL/GenBank/DDBJ databases">
        <title>Genome analysis and characterization of Microbaculum marinisediminis sp. nov., isolated from marine sediment.</title>
        <authorList>
            <person name="Du Z.-J."/>
            <person name="Ye Y.-Q."/>
            <person name="Zhang Z.-R."/>
            <person name="Yuan S.-M."/>
            <person name="Zhang X.-Y."/>
        </authorList>
    </citation>
    <scope>NUCLEOTIDE SEQUENCE [LARGE SCALE GENOMIC DNA]</scope>
    <source>
        <strain evidence="2 3">SDUM1044001</strain>
    </source>
</reference>
<dbReference type="EMBL" id="JAZHOF010000009">
    <property type="protein sequence ID" value="MEJ8573853.1"/>
    <property type="molecule type" value="Genomic_DNA"/>
</dbReference>
<dbReference type="AlphaFoldDB" id="A0AAW9RY78"/>
<evidence type="ECO:0000256" key="1">
    <source>
        <dbReference type="SAM" id="Phobius"/>
    </source>
</evidence>
<feature type="transmembrane region" description="Helical" evidence="1">
    <location>
        <begin position="73"/>
        <end position="91"/>
    </location>
</feature>
<feature type="transmembrane region" description="Helical" evidence="1">
    <location>
        <begin position="194"/>
        <end position="217"/>
    </location>
</feature>
<feature type="transmembrane region" description="Helical" evidence="1">
    <location>
        <begin position="12"/>
        <end position="30"/>
    </location>
</feature>
<protein>
    <submittedName>
        <fullName evidence="2">GAP family protein</fullName>
    </submittedName>
</protein>
<keyword evidence="3" id="KW-1185">Reference proteome</keyword>
<name>A0AAW9RY78_9HYPH</name>
<dbReference type="Proteomes" id="UP001378188">
    <property type="component" value="Unassembled WGS sequence"/>
</dbReference>
<organism evidence="2 3">
    <name type="scientific">Microbaculum marinum</name>
    <dbReference type="NCBI Taxonomy" id="1764581"/>
    <lineage>
        <taxon>Bacteria</taxon>
        <taxon>Pseudomonadati</taxon>
        <taxon>Pseudomonadota</taxon>
        <taxon>Alphaproteobacteria</taxon>
        <taxon>Hyphomicrobiales</taxon>
        <taxon>Tepidamorphaceae</taxon>
        <taxon>Microbaculum</taxon>
    </lineage>
</organism>
<proteinExistence type="predicted"/>
<accession>A0AAW9RY78</accession>
<dbReference type="RefSeq" id="WP_340331553.1">
    <property type="nucleotide sequence ID" value="NZ_JAZHOF010000009.1"/>
</dbReference>
<dbReference type="Pfam" id="PF11139">
    <property type="entry name" value="SfLAP"/>
    <property type="match status" value="1"/>
</dbReference>
<feature type="transmembrane region" description="Helical" evidence="1">
    <location>
        <begin position="42"/>
        <end position="67"/>
    </location>
</feature>
<keyword evidence="1" id="KW-1133">Transmembrane helix</keyword>
<dbReference type="InterPro" id="IPR021315">
    <property type="entry name" value="Gap/Sap"/>
</dbReference>
<keyword evidence="1" id="KW-0472">Membrane</keyword>
<feature type="transmembrane region" description="Helical" evidence="1">
    <location>
        <begin position="152"/>
        <end position="174"/>
    </location>
</feature>
<gene>
    <name evidence="2" type="ORF">V3328_20370</name>
</gene>
<comment type="caution">
    <text evidence="2">The sequence shown here is derived from an EMBL/GenBank/DDBJ whole genome shotgun (WGS) entry which is preliminary data.</text>
</comment>
<keyword evidence="1" id="KW-0812">Transmembrane</keyword>
<evidence type="ECO:0000313" key="2">
    <source>
        <dbReference type="EMBL" id="MEJ8573853.1"/>
    </source>
</evidence>
<evidence type="ECO:0000313" key="3">
    <source>
        <dbReference type="Proteomes" id="UP001378188"/>
    </source>
</evidence>